<dbReference type="PANTHER" id="PTHR46290">
    <property type="entry name" value="DI-N-ACETYLCHITOBIASE"/>
    <property type="match status" value="1"/>
</dbReference>
<accession>A0ABR1G0E3</accession>
<dbReference type="SMART" id="SM00636">
    <property type="entry name" value="Glyco_18"/>
    <property type="match status" value="1"/>
</dbReference>
<dbReference type="SUPFAM" id="SSF51445">
    <property type="entry name" value="(Trans)glycosidases"/>
    <property type="match status" value="1"/>
</dbReference>
<evidence type="ECO:0000256" key="2">
    <source>
        <dbReference type="ARBA" id="ARBA00023295"/>
    </source>
</evidence>
<dbReference type="PROSITE" id="PS51910">
    <property type="entry name" value="GH18_2"/>
    <property type="match status" value="1"/>
</dbReference>
<keyword evidence="2" id="KW-0326">Glycosidase</keyword>
<dbReference type="InterPro" id="IPR051887">
    <property type="entry name" value="GH18_Domain-Containing"/>
</dbReference>
<evidence type="ECO:0000256" key="3">
    <source>
        <dbReference type="SAM" id="SignalP"/>
    </source>
</evidence>
<name>A0ABR1G0E3_AURAN</name>
<organism evidence="5 6">
    <name type="scientific">Aureococcus anophagefferens</name>
    <name type="common">Harmful bloom alga</name>
    <dbReference type="NCBI Taxonomy" id="44056"/>
    <lineage>
        <taxon>Eukaryota</taxon>
        <taxon>Sar</taxon>
        <taxon>Stramenopiles</taxon>
        <taxon>Ochrophyta</taxon>
        <taxon>Pelagophyceae</taxon>
        <taxon>Pelagomonadales</taxon>
        <taxon>Pelagomonadaceae</taxon>
        <taxon>Aureococcus</taxon>
    </lineage>
</organism>
<dbReference type="PANTHER" id="PTHR46290:SF1">
    <property type="entry name" value="DI-N-ACETYLCHITOBIASE"/>
    <property type="match status" value="1"/>
</dbReference>
<evidence type="ECO:0000313" key="5">
    <source>
        <dbReference type="EMBL" id="KAK7241980.1"/>
    </source>
</evidence>
<comment type="caution">
    <text evidence="5">The sequence shown here is derived from an EMBL/GenBank/DDBJ whole genome shotgun (WGS) entry which is preliminary data.</text>
</comment>
<reference evidence="5 6" key="1">
    <citation type="submission" date="2024-03" db="EMBL/GenBank/DDBJ databases">
        <title>Aureococcus anophagefferens CCMP1851 and Kratosvirus quantuckense: Draft genome of a second virus-susceptible host strain in the model system.</title>
        <authorList>
            <person name="Chase E."/>
            <person name="Truchon A.R."/>
            <person name="Schepens W."/>
            <person name="Wilhelm S.W."/>
        </authorList>
    </citation>
    <scope>NUCLEOTIDE SEQUENCE [LARGE SCALE GENOMIC DNA]</scope>
    <source>
        <strain evidence="5 6">CCMP1851</strain>
    </source>
</reference>
<gene>
    <name evidence="5" type="ORF">SO694_00018229</name>
</gene>
<dbReference type="InterPro" id="IPR029070">
    <property type="entry name" value="Chitinase_insertion_sf"/>
</dbReference>
<feature type="domain" description="GH18" evidence="4">
    <location>
        <begin position="57"/>
        <end position="383"/>
    </location>
</feature>
<dbReference type="InterPro" id="IPR011583">
    <property type="entry name" value="Chitinase_II/V-like_cat"/>
</dbReference>
<keyword evidence="1" id="KW-0378">Hydrolase</keyword>
<dbReference type="Pfam" id="PF00704">
    <property type="entry name" value="Glyco_hydro_18"/>
    <property type="match status" value="1"/>
</dbReference>
<dbReference type="EMBL" id="JBBJCI010000151">
    <property type="protein sequence ID" value="KAK7241980.1"/>
    <property type="molecule type" value="Genomic_DNA"/>
</dbReference>
<evidence type="ECO:0000256" key="1">
    <source>
        <dbReference type="ARBA" id="ARBA00022801"/>
    </source>
</evidence>
<evidence type="ECO:0000313" key="6">
    <source>
        <dbReference type="Proteomes" id="UP001363151"/>
    </source>
</evidence>
<dbReference type="InterPro" id="IPR001223">
    <property type="entry name" value="Glyco_hydro18_cat"/>
</dbReference>
<proteinExistence type="predicted"/>
<dbReference type="InterPro" id="IPR017853">
    <property type="entry name" value="GH"/>
</dbReference>
<keyword evidence="3" id="KW-0732">Signal</keyword>
<keyword evidence="6" id="KW-1185">Reference proteome</keyword>
<protein>
    <submittedName>
        <fullName evidence="5">Chitinase</fullName>
    </submittedName>
</protein>
<evidence type="ECO:0000259" key="4">
    <source>
        <dbReference type="PROSITE" id="PS51910"/>
    </source>
</evidence>
<dbReference type="Proteomes" id="UP001363151">
    <property type="component" value="Unassembled WGS sequence"/>
</dbReference>
<feature type="signal peptide" evidence="3">
    <location>
        <begin position="1"/>
        <end position="17"/>
    </location>
</feature>
<feature type="chain" id="PRO_5045240407" evidence="3">
    <location>
        <begin position="18"/>
        <end position="396"/>
    </location>
</feature>
<sequence>MGCPTLALLLAAASASAQYVPPDESQALLDPNATYPGECPCKDKALCELQTAPRFEKELFAFHVAGEGYNMQQWRRYDWSRLTTVALWEFLDSSAELYCYAKSKRVRVVVPASPEVAVYGGTNESAKAAWTAGVAETVRRYFADGVNMDTEDAIAPGNRTSRDGLTDMVKRVREALPEGAVVGYDVGWMPGIDGRFYDVAGIAEHADYLLIMAYDMASYIFGACLATPNSPPPQVLQGVLNYLALVDPSQLVLAVPWYGREYPCVAGTAKDARYCPIAAAPWRDANCTDAKANAVDFSSMPAKTAASVDGAHTDAILEQSWMNFVDKDGNVSQLWYDDLASLEAKYRIVKDKGLRGVGVWTANMLDYGPAPSFNDSSKVPQATRDMWTSISTVPFD</sequence>
<dbReference type="Gene3D" id="3.10.50.10">
    <property type="match status" value="1"/>
</dbReference>
<dbReference type="Gene3D" id="3.20.20.80">
    <property type="entry name" value="Glycosidases"/>
    <property type="match status" value="1"/>
</dbReference>